<reference evidence="3" key="1">
    <citation type="submission" date="2017-03" db="EMBL/GenBank/DDBJ databases">
        <title>Bacillus sp. V-88(T) DSM27956, whole genome shotgun sequencing project.</title>
        <authorList>
            <person name="Dastager S.G."/>
            <person name="Neurgaonkar P.S."/>
            <person name="Dharne M.S."/>
        </authorList>
    </citation>
    <scope>NUCLEOTIDE SEQUENCE [LARGE SCALE GENOMIC DNA]</scope>
    <source>
        <strain evidence="3">DSM 25145</strain>
    </source>
</reference>
<dbReference type="InterPro" id="IPR013766">
    <property type="entry name" value="Thioredoxin_domain"/>
</dbReference>
<dbReference type="Gene3D" id="3.40.30.10">
    <property type="entry name" value="Glutaredoxin"/>
    <property type="match status" value="1"/>
</dbReference>
<dbReference type="EMBL" id="MWSK01000004">
    <property type="protein sequence ID" value="OXS78063.1"/>
    <property type="molecule type" value="Genomic_DNA"/>
</dbReference>
<evidence type="ECO:0000313" key="2">
    <source>
        <dbReference type="EMBL" id="OXS78063.1"/>
    </source>
</evidence>
<feature type="domain" description="Thioredoxin" evidence="1">
    <location>
        <begin position="10"/>
        <end position="103"/>
    </location>
</feature>
<dbReference type="Pfam" id="PF00085">
    <property type="entry name" value="Thioredoxin"/>
    <property type="match status" value="1"/>
</dbReference>
<protein>
    <submittedName>
        <fullName evidence="2">Thiol reductase thioredoxin</fullName>
    </submittedName>
</protein>
<dbReference type="InterPro" id="IPR036249">
    <property type="entry name" value="Thioredoxin-like_sf"/>
</dbReference>
<accession>A0ABX4E8P0</accession>
<evidence type="ECO:0000259" key="1">
    <source>
        <dbReference type="Pfam" id="PF00085"/>
    </source>
</evidence>
<sequence length="109" mass="11947">MSSLHKISSYAEFSDVISSRAAVLLYTSMPNCSVCHALLPQVEALLAHMPAVHAIHADTADIPELAGQLTIFSAPAVLFFIHGKVIFRMARFVPIEELQENITQALKMI</sequence>
<organism evidence="2 3">
    <name type="scientific">Domibacillus enclensis</name>
    <dbReference type="NCBI Taxonomy" id="1017273"/>
    <lineage>
        <taxon>Bacteria</taxon>
        <taxon>Bacillati</taxon>
        <taxon>Bacillota</taxon>
        <taxon>Bacilli</taxon>
        <taxon>Bacillales</taxon>
        <taxon>Bacillaceae</taxon>
        <taxon>Domibacillus</taxon>
    </lineage>
</organism>
<evidence type="ECO:0000313" key="3">
    <source>
        <dbReference type="Proteomes" id="UP000215545"/>
    </source>
</evidence>
<keyword evidence="3" id="KW-1185">Reference proteome</keyword>
<dbReference type="Proteomes" id="UP000215545">
    <property type="component" value="Unassembled WGS sequence"/>
</dbReference>
<proteinExistence type="predicted"/>
<comment type="caution">
    <text evidence="2">The sequence shown here is derived from an EMBL/GenBank/DDBJ whole genome shotgun (WGS) entry which is preliminary data.</text>
</comment>
<dbReference type="SUPFAM" id="SSF52833">
    <property type="entry name" value="Thioredoxin-like"/>
    <property type="match status" value="1"/>
</dbReference>
<dbReference type="CDD" id="cd02947">
    <property type="entry name" value="TRX_family"/>
    <property type="match status" value="1"/>
</dbReference>
<gene>
    <name evidence="2" type="ORF">B1B05_10730</name>
</gene>
<name>A0ABX4E8P0_9BACI</name>